<organism evidence="6 7">
    <name type="scientific">Anaerosphaera aminiphila DSM 21120</name>
    <dbReference type="NCBI Taxonomy" id="1120995"/>
    <lineage>
        <taxon>Bacteria</taxon>
        <taxon>Bacillati</taxon>
        <taxon>Bacillota</taxon>
        <taxon>Tissierellia</taxon>
        <taxon>Tissierellales</taxon>
        <taxon>Peptoniphilaceae</taxon>
        <taxon>Anaerosphaera</taxon>
    </lineage>
</organism>
<accession>A0A1M5V1Q7</accession>
<dbReference type="InterPro" id="IPR005119">
    <property type="entry name" value="LysR_subst-bd"/>
</dbReference>
<dbReference type="STRING" id="1120995.SAMN02745245_01944"/>
<dbReference type="PROSITE" id="PS50931">
    <property type="entry name" value="HTH_LYSR"/>
    <property type="match status" value="1"/>
</dbReference>
<dbReference type="GO" id="GO:0005829">
    <property type="term" value="C:cytosol"/>
    <property type="evidence" value="ECO:0007669"/>
    <property type="project" value="TreeGrafter"/>
</dbReference>
<dbReference type="PANTHER" id="PTHR30419:SF8">
    <property type="entry name" value="NITROGEN ASSIMILATION TRANSCRIPTIONAL ACTIVATOR-RELATED"/>
    <property type="match status" value="1"/>
</dbReference>
<keyword evidence="7" id="KW-1185">Reference proteome</keyword>
<dbReference type="InterPro" id="IPR050950">
    <property type="entry name" value="HTH-type_LysR_regulators"/>
</dbReference>
<dbReference type="RefSeq" id="WP_073185759.1">
    <property type="nucleotide sequence ID" value="NZ_FQXI01000025.1"/>
</dbReference>
<dbReference type="Proteomes" id="UP000184032">
    <property type="component" value="Unassembled WGS sequence"/>
</dbReference>
<dbReference type="GO" id="GO:0003677">
    <property type="term" value="F:DNA binding"/>
    <property type="evidence" value="ECO:0007669"/>
    <property type="project" value="UniProtKB-KW"/>
</dbReference>
<protein>
    <submittedName>
        <fullName evidence="6">DNA-binding transcriptional regulator, LysR family</fullName>
    </submittedName>
</protein>
<dbReference type="AlphaFoldDB" id="A0A1M5V1Q7"/>
<feature type="domain" description="HTH lysR-type" evidence="5">
    <location>
        <begin position="1"/>
        <end position="57"/>
    </location>
</feature>
<proteinExistence type="inferred from homology"/>
<name>A0A1M5V1Q7_9FIRM</name>
<keyword evidence="4" id="KW-0804">Transcription</keyword>
<dbReference type="OrthoDB" id="9785745at2"/>
<dbReference type="Pfam" id="PF00126">
    <property type="entry name" value="HTH_1"/>
    <property type="match status" value="1"/>
</dbReference>
<dbReference type="Gene3D" id="1.10.10.10">
    <property type="entry name" value="Winged helix-like DNA-binding domain superfamily/Winged helix DNA-binding domain"/>
    <property type="match status" value="1"/>
</dbReference>
<dbReference type="InterPro" id="IPR036390">
    <property type="entry name" value="WH_DNA-bd_sf"/>
</dbReference>
<keyword evidence="3 6" id="KW-0238">DNA-binding</keyword>
<gene>
    <name evidence="6" type="ORF">SAMN02745245_01944</name>
</gene>
<dbReference type="EMBL" id="FQXI01000025">
    <property type="protein sequence ID" value="SHH68883.1"/>
    <property type="molecule type" value="Genomic_DNA"/>
</dbReference>
<dbReference type="SUPFAM" id="SSF46785">
    <property type="entry name" value="Winged helix' DNA-binding domain"/>
    <property type="match status" value="1"/>
</dbReference>
<evidence type="ECO:0000313" key="7">
    <source>
        <dbReference type="Proteomes" id="UP000184032"/>
    </source>
</evidence>
<keyword evidence="2" id="KW-0805">Transcription regulation</keyword>
<evidence type="ECO:0000256" key="2">
    <source>
        <dbReference type="ARBA" id="ARBA00023015"/>
    </source>
</evidence>
<dbReference type="SUPFAM" id="SSF53850">
    <property type="entry name" value="Periplasmic binding protein-like II"/>
    <property type="match status" value="1"/>
</dbReference>
<dbReference type="Gene3D" id="3.40.190.290">
    <property type="match status" value="1"/>
</dbReference>
<dbReference type="InterPro" id="IPR036388">
    <property type="entry name" value="WH-like_DNA-bd_sf"/>
</dbReference>
<evidence type="ECO:0000259" key="5">
    <source>
        <dbReference type="PROSITE" id="PS50931"/>
    </source>
</evidence>
<dbReference type="CDD" id="cd05466">
    <property type="entry name" value="PBP2_LTTR_substrate"/>
    <property type="match status" value="1"/>
</dbReference>
<evidence type="ECO:0000256" key="4">
    <source>
        <dbReference type="ARBA" id="ARBA00023163"/>
    </source>
</evidence>
<evidence type="ECO:0000256" key="1">
    <source>
        <dbReference type="ARBA" id="ARBA00009437"/>
    </source>
</evidence>
<comment type="similarity">
    <text evidence="1">Belongs to the LysR transcriptional regulatory family.</text>
</comment>
<sequence>MNFLSMSYFTTVARERSFTKAAEQLHITQQTLSASIASIEEELNCKLFIRQVPLKLTYAGEVFLNYTTDFQKKYNAMTQEFYDISNSQKGVLKIGITYTRSRTIMPKLISEFQKIYPNVEIQMIEDTNDVLHQILLKGEIDLAIANFPKKLPGVELKDFYREEVVFVISKKLLKNLYGANSSDIITNLQEHNDFSPLTNCPFLLISREDVSGRIAREFLSQTISSPIVKAQSSSVDTILELCIENVGACFLPEKLILSSLNQREIDNLEILHFHRDSSYMIRFGWLKQSYSWSMVSNFMDLAYKLYT</sequence>
<evidence type="ECO:0000256" key="3">
    <source>
        <dbReference type="ARBA" id="ARBA00023125"/>
    </source>
</evidence>
<dbReference type="GO" id="GO:0003700">
    <property type="term" value="F:DNA-binding transcription factor activity"/>
    <property type="evidence" value="ECO:0007669"/>
    <property type="project" value="InterPro"/>
</dbReference>
<reference evidence="6 7" key="1">
    <citation type="submission" date="2016-11" db="EMBL/GenBank/DDBJ databases">
        <authorList>
            <person name="Jaros S."/>
            <person name="Januszkiewicz K."/>
            <person name="Wedrychowicz H."/>
        </authorList>
    </citation>
    <scope>NUCLEOTIDE SEQUENCE [LARGE SCALE GENOMIC DNA]</scope>
    <source>
        <strain evidence="6 7">DSM 21120</strain>
    </source>
</reference>
<dbReference type="PRINTS" id="PR00039">
    <property type="entry name" value="HTHLYSR"/>
</dbReference>
<evidence type="ECO:0000313" key="6">
    <source>
        <dbReference type="EMBL" id="SHH68883.1"/>
    </source>
</evidence>
<dbReference type="InterPro" id="IPR000847">
    <property type="entry name" value="LysR_HTH_N"/>
</dbReference>
<dbReference type="Pfam" id="PF03466">
    <property type="entry name" value="LysR_substrate"/>
    <property type="match status" value="1"/>
</dbReference>
<dbReference type="PANTHER" id="PTHR30419">
    <property type="entry name" value="HTH-TYPE TRANSCRIPTIONAL REGULATOR YBHD"/>
    <property type="match status" value="1"/>
</dbReference>